<evidence type="ECO:0000256" key="5">
    <source>
        <dbReference type="ARBA" id="ARBA00023012"/>
    </source>
</evidence>
<dbReference type="GO" id="GO:0046983">
    <property type="term" value="F:protein dimerization activity"/>
    <property type="evidence" value="ECO:0007669"/>
    <property type="project" value="InterPro"/>
</dbReference>
<evidence type="ECO:0000256" key="6">
    <source>
        <dbReference type="SAM" id="Phobius"/>
    </source>
</evidence>
<keyword evidence="6" id="KW-1133">Transmembrane helix</keyword>
<feature type="transmembrane region" description="Helical" evidence="6">
    <location>
        <begin position="134"/>
        <end position="151"/>
    </location>
</feature>
<feature type="transmembrane region" description="Helical" evidence="6">
    <location>
        <begin position="107"/>
        <end position="128"/>
    </location>
</feature>
<name>A0A0H4QH62_9LACO</name>
<evidence type="ECO:0000259" key="7">
    <source>
        <dbReference type="SMART" id="SM00387"/>
    </source>
</evidence>
<dbReference type="Gene3D" id="1.20.5.1930">
    <property type="match status" value="1"/>
</dbReference>
<keyword evidence="4" id="KW-0418">Kinase</keyword>
<dbReference type="InterPro" id="IPR050482">
    <property type="entry name" value="Sensor_HK_TwoCompSys"/>
</dbReference>
<evidence type="ECO:0000256" key="4">
    <source>
        <dbReference type="ARBA" id="ARBA00022777"/>
    </source>
</evidence>
<keyword evidence="3" id="KW-0808">Transferase</keyword>
<dbReference type="InterPro" id="IPR011712">
    <property type="entry name" value="Sig_transdc_His_kin_sub3_dim/P"/>
</dbReference>
<dbReference type="Proteomes" id="UP000036106">
    <property type="component" value="Chromosome"/>
</dbReference>
<evidence type="ECO:0000313" key="8">
    <source>
        <dbReference type="EMBL" id="AKP67754.1"/>
    </source>
</evidence>
<dbReference type="SUPFAM" id="SSF55874">
    <property type="entry name" value="ATPase domain of HSP90 chaperone/DNA topoisomerase II/histidine kinase"/>
    <property type="match status" value="1"/>
</dbReference>
<dbReference type="RefSeq" id="WP_048705319.1">
    <property type="nucleotide sequence ID" value="NZ_CP012034.1"/>
</dbReference>
<dbReference type="OrthoDB" id="9797605at2"/>
<dbReference type="Pfam" id="PF02518">
    <property type="entry name" value="HATPase_c"/>
    <property type="match status" value="1"/>
</dbReference>
<dbReference type="KEGG" id="lgn:ABM34_09580"/>
<dbReference type="SMART" id="SM00387">
    <property type="entry name" value="HATPase_c"/>
    <property type="match status" value="1"/>
</dbReference>
<dbReference type="EMBL" id="CP012034">
    <property type="protein sequence ID" value="AKP67754.1"/>
    <property type="molecule type" value="Genomic_DNA"/>
</dbReference>
<evidence type="ECO:0000256" key="3">
    <source>
        <dbReference type="ARBA" id="ARBA00022679"/>
    </source>
</evidence>
<dbReference type="PANTHER" id="PTHR24421:SF63">
    <property type="entry name" value="SENSOR HISTIDINE KINASE DESK"/>
    <property type="match status" value="1"/>
</dbReference>
<accession>A0A0H4QH62</accession>
<dbReference type="Pfam" id="PF07730">
    <property type="entry name" value="HisKA_3"/>
    <property type="match status" value="1"/>
</dbReference>
<evidence type="ECO:0000256" key="2">
    <source>
        <dbReference type="ARBA" id="ARBA00012438"/>
    </source>
</evidence>
<dbReference type="AlphaFoldDB" id="A0A0H4QH62"/>
<gene>
    <name evidence="8" type="ORF">ABM34_09580</name>
</gene>
<dbReference type="Gene3D" id="3.30.565.10">
    <property type="entry name" value="Histidine kinase-like ATPase, C-terminal domain"/>
    <property type="match status" value="1"/>
</dbReference>
<reference evidence="9" key="1">
    <citation type="submission" date="2015-07" db="EMBL/GenBank/DDBJ databases">
        <title>Lactobacillus ginsenosidimutans/EMML 3141/ whole genome sequencing.</title>
        <authorList>
            <person name="Kim M.K."/>
            <person name="Im W.-T."/>
            <person name="Srinivasan S."/>
            <person name="Lee J.-J."/>
        </authorList>
    </citation>
    <scope>NUCLEOTIDE SEQUENCE [LARGE SCALE GENOMIC DNA]</scope>
    <source>
        <strain evidence="9">EMML 3041</strain>
    </source>
</reference>
<protein>
    <recommendedName>
        <fullName evidence="2">histidine kinase</fullName>
        <ecNumber evidence="2">2.7.13.3</ecNumber>
    </recommendedName>
</protein>
<feature type="transmembrane region" description="Helical" evidence="6">
    <location>
        <begin position="71"/>
        <end position="95"/>
    </location>
</feature>
<dbReference type="GO" id="GO:0016020">
    <property type="term" value="C:membrane"/>
    <property type="evidence" value="ECO:0007669"/>
    <property type="project" value="InterPro"/>
</dbReference>
<dbReference type="PANTHER" id="PTHR24421">
    <property type="entry name" value="NITRATE/NITRITE SENSOR PROTEIN NARX-RELATED"/>
    <property type="match status" value="1"/>
</dbReference>
<organism evidence="8 9">
    <name type="scientific">Companilactobacillus ginsenosidimutans</name>
    <dbReference type="NCBI Taxonomy" id="1007676"/>
    <lineage>
        <taxon>Bacteria</taxon>
        <taxon>Bacillati</taxon>
        <taxon>Bacillota</taxon>
        <taxon>Bacilli</taxon>
        <taxon>Lactobacillales</taxon>
        <taxon>Lactobacillaceae</taxon>
        <taxon>Companilactobacillus</taxon>
    </lineage>
</organism>
<evidence type="ECO:0000313" key="9">
    <source>
        <dbReference type="Proteomes" id="UP000036106"/>
    </source>
</evidence>
<dbReference type="InterPro" id="IPR003594">
    <property type="entry name" value="HATPase_dom"/>
</dbReference>
<keyword evidence="6" id="KW-0472">Membrane</keyword>
<dbReference type="CDD" id="cd16917">
    <property type="entry name" value="HATPase_UhpB-NarQ-NarX-like"/>
    <property type="match status" value="1"/>
</dbReference>
<proteinExistence type="predicted"/>
<dbReference type="InterPro" id="IPR036890">
    <property type="entry name" value="HATPase_C_sf"/>
</dbReference>
<dbReference type="STRING" id="1007676.ABM34_09580"/>
<keyword evidence="5" id="KW-0902">Two-component regulatory system</keyword>
<sequence length="367" mass="41519">MKQFLYKHFLFDKSYGLMGYFWLIALALFSVPIVIAIHDFPKWIAIVLLLIYAKFYRDSYYDDKFQIIKVLTQLCIVGIISDTAGNGTLYIFMAWQLGSMTISTKKFYWFTGLYLLITVSSLTFSLSLNNGLSIYDYLLALFFAIGSPFAARSLKNTYRRRSQLSQNNARLETVIKQAERSRIAKDLHDTLGQSFSIITLKAELAEKLMSKDQAKASQELQDIAMTSRENLNVVRQIVADLNKQTIAEAMVIEEKNLKAASIFMQSQNENISSNWPDNVQNTLAGIIKESVTNIIRYSKANLAIFSFNQSKDSYLLEIKDNGTGIQTNRDNSFGIKGMQQSVRAMGGTINLQNNNGTVINISLPKED</sequence>
<keyword evidence="6" id="KW-0812">Transmembrane</keyword>
<feature type="transmembrane region" description="Helical" evidence="6">
    <location>
        <begin position="20"/>
        <end position="51"/>
    </location>
</feature>
<dbReference type="GO" id="GO:0000155">
    <property type="term" value="F:phosphorelay sensor kinase activity"/>
    <property type="evidence" value="ECO:0007669"/>
    <property type="project" value="InterPro"/>
</dbReference>
<dbReference type="EC" id="2.7.13.3" evidence="2"/>
<keyword evidence="9" id="KW-1185">Reference proteome</keyword>
<evidence type="ECO:0000256" key="1">
    <source>
        <dbReference type="ARBA" id="ARBA00000085"/>
    </source>
</evidence>
<feature type="domain" description="Histidine kinase/HSP90-like ATPase" evidence="7">
    <location>
        <begin position="278"/>
        <end position="367"/>
    </location>
</feature>
<comment type="catalytic activity">
    <reaction evidence="1">
        <text>ATP + protein L-histidine = ADP + protein N-phospho-L-histidine.</text>
        <dbReference type="EC" id="2.7.13.3"/>
    </reaction>
</comment>
<dbReference type="PATRIC" id="fig|1007676.4.peg.1939"/>